<evidence type="ECO:0000313" key="7">
    <source>
        <dbReference type="Proteomes" id="UP001221519"/>
    </source>
</evidence>
<dbReference type="PANTHER" id="PTHR11014:SF63">
    <property type="entry name" value="METALLOPEPTIDASE, PUTATIVE (AFU_ORTHOLOGUE AFUA_6G09600)-RELATED"/>
    <property type="match status" value="1"/>
</dbReference>
<dbReference type="Pfam" id="PF07687">
    <property type="entry name" value="M20_dimer"/>
    <property type="match status" value="1"/>
</dbReference>
<evidence type="ECO:0000313" key="6">
    <source>
        <dbReference type="Proteomes" id="UP001220962"/>
    </source>
</evidence>
<dbReference type="GO" id="GO:0050118">
    <property type="term" value="F:N-acetyldiaminopimelate deacetylase activity"/>
    <property type="evidence" value="ECO:0007669"/>
    <property type="project" value="UniProtKB-ARBA"/>
</dbReference>
<dbReference type="Pfam" id="PF01546">
    <property type="entry name" value="Peptidase_M20"/>
    <property type="match status" value="1"/>
</dbReference>
<accession>A0AAX3MVL6</accession>
<feature type="binding site" evidence="2">
    <location>
        <position position="360"/>
    </location>
    <ligand>
        <name>Mn(2+)</name>
        <dbReference type="ChEBI" id="CHEBI:29035"/>
        <label>2</label>
    </ligand>
</feature>
<dbReference type="Proteomes" id="UP001221519">
    <property type="component" value="Chromosome"/>
</dbReference>
<dbReference type="EMBL" id="CP118108">
    <property type="protein sequence ID" value="WDI01164.1"/>
    <property type="molecule type" value="Genomic_DNA"/>
</dbReference>
<feature type="domain" description="Peptidase M20 dimerisation" evidence="3">
    <location>
        <begin position="185"/>
        <end position="278"/>
    </location>
</feature>
<dbReference type="FunFam" id="3.30.70.360:FF:000001">
    <property type="entry name" value="N-acetyldiaminopimelate deacetylase"/>
    <property type="match status" value="1"/>
</dbReference>
<keyword evidence="2" id="KW-0464">Manganese</keyword>
<evidence type="ECO:0000313" key="5">
    <source>
        <dbReference type="EMBL" id="WDI01164.1"/>
    </source>
</evidence>
<gene>
    <name evidence="4" type="ORF">PUW23_18210</name>
    <name evidence="5" type="ORF">PUW25_18050</name>
</gene>
<dbReference type="GO" id="GO:0046872">
    <property type="term" value="F:metal ion binding"/>
    <property type="evidence" value="ECO:0007669"/>
    <property type="project" value="UniProtKB-KW"/>
</dbReference>
<keyword evidence="7" id="KW-1185">Reference proteome</keyword>
<dbReference type="SUPFAM" id="SSF53187">
    <property type="entry name" value="Zn-dependent exopeptidases"/>
    <property type="match status" value="1"/>
</dbReference>
<evidence type="ECO:0000256" key="2">
    <source>
        <dbReference type="PIRSR" id="PIRSR005962-1"/>
    </source>
</evidence>
<dbReference type="InterPro" id="IPR017439">
    <property type="entry name" value="Amidohydrolase"/>
</dbReference>
<dbReference type="InterPro" id="IPR011650">
    <property type="entry name" value="Peptidase_M20_dimer"/>
</dbReference>
<dbReference type="PIRSF" id="PIRSF005962">
    <property type="entry name" value="Pept_M20D_amidohydro"/>
    <property type="match status" value="1"/>
</dbReference>
<dbReference type="SUPFAM" id="SSF55031">
    <property type="entry name" value="Bacterial exopeptidase dimerisation domain"/>
    <property type="match status" value="1"/>
</dbReference>
<dbReference type="RefSeq" id="WP_047910940.1">
    <property type="nucleotide sequence ID" value="NZ_CP118101.1"/>
</dbReference>
<dbReference type="PANTHER" id="PTHR11014">
    <property type="entry name" value="PEPTIDASE M20 FAMILY MEMBER"/>
    <property type="match status" value="1"/>
</dbReference>
<dbReference type="NCBIfam" id="TIGR01891">
    <property type="entry name" value="amidohydrolases"/>
    <property type="match status" value="1"/>
</dbReference>
<dbReference type="InterPro" id="IPR002933">
    <property type="entry name" value="Peptidase_M20"/>
</dbReference>
<comment type="cofactor">
    <cofactor evidence="2">
        <name>Mn(2+)</name>
        <dbReference type="ChEBI" id="CHEBI:29035"/>
    </cofactor>
    <text evidence="2">The Mn(2+) ion enhances activity.</text>
</comment>
<keyword evidence="2" id="KW-0479">Metal-binding</keyword>
<dbReference type="GO" id="GO:0019877">
    <property type="term" value="P:diaminopimelate biosynthetic process"/>
    <property type="evidence" value="ECO:0007669"/>
    <property type="project" value="UniProtKB-ARBA"/>
</dbReference>
<dbReference type="EMBL" id="CP118101">
    <property type="protein sequence ID" value="WDH81448.1"/>
    <property type="molecule type" value="Genomic_DNA"/>
</dbReference>
<protein>
    <submittedName>
        <fullName evidence="4">Amidohydrolase</fullName>
    </submittedName>
</protein>
<dbReference type="Gene3D" id="3.40.630.10">
    <property type="entry name" value="Zn peptidases"/>
    <property type="match status" value="1"/>
</dbReference>
<proteinExistence type="predicted"/>
<feature type="binding site" evidence="2">
    <location>
        <position position="100"/>
    </location>
    <ligand>
        <name>Mn(2+)</name>
        <dbReference type="ChEBI" id="CHEBI:29035"/>
        <label>2</label>
    </ligand>
</feature>
<feature type="binding site" evidence="2">
    <location>
        <position position="102"/>
    </location>
    <ligand>
        <name>Mn(2+)</name>
        <dbReference type="ChEBI" id="CHEBI:29035"/>
        <label>2</label>
    </ligand>
</feature>
<name>A0AAX3MVL6_9BACL</name>
<organism evidence="4 6">
    <name type="scientific">Paenibacillus urinalis</name>
    <dbReference type="NCBI Taxonomy" id="521520"/>
    <lineage>
        <taxon>Bacteria</taxon>
        <taxon>Bacillati</taxon>
        <taxon>Bacillota</taxon>
        <taxon>Bacilli</taxon>
        <taxon>Bacillales</taxon>
        <taxon>Paenibacillaceae</taxon>
        <taxon>Paenibacillus</taxon>
    </lineage>
</organism>
<feature type="binding site" evidence="2">
    <location>
        <position position="136"/>
    </location>
    <ligand>
        <name>Mn(2+)</name>
        <dbReference type="ChEBI" id="CHEBI:29035"/>
        <label>2</label>
    </ligand>
</feature>
<feature type="binding site" evidence="2">
    <location>
        <position position="161"/>
    </location>
    <ligand>
        <name>Mn(2+)</name>
        <dbReference type="ChEBI" id="CHEBI:29035"/>
        <label>2</label>
    </ligand>
</feature>
<reference evidence="4 7" key="1">
    <citation type="submission" date="2023-02" db="EMBL/GenBank/DDBJ databases">
        <title>Pathogen: clinical or host-associated sample.</title>
        <authorList>
            <person name="Hergert J."/>
            <person name="Casey R."/>
            <person name="Wagner J."/>
            <person name="Young E.L."/>
            <person name="Oakeson K.F."/>
        </authorList>
    </citation>
    <scope>NUCLEOTIDE SEQUENCE</scope>
    <source>
        <strain evidence="5 7">2022CK-00829</strain>
        <strain evidence="4">2022CK-00830</strain>
    </source>
</reference>
<dbReference type="InterPro" id="IPR036264">
    <property type="entry name" value="Bact_exopeptidase_dim_dom"/>
</dbReference>
<evidence type="ECO:0000313" key="4">
    <source>
        <dbReference type="EMBL" id="WDH81448.1"/>
    </source>
</evidence>
<sequence>MRERSLDEWLDQMIVWRRYLHQNPELSFHEVNTSRFIAEQLESFGLKVVKNVGGHGVIGILHTNEPGPVIMLRADMDALPIQDEKETSYKSQVDGAMHACGHDGHMATLLATAGYMSEHREDFIGEVRFLFQPAEELLPGGAAKVIADGALTDVDVIYGIHLWTPIPLGQYASTPGAMMAAADDFYIELTGKGGHGGMPHTSIDSIVAGASLVLQMQSVVSRSVDPLQPAVLTIGTIKGGSAQNVIAENFTISGTVRTFDEETRYVMKERVHQLTGQVASAYGAAYNINYVMGYPPVVNDDKEAARFFDTATKAFGADRVRVTPKLMPAEDFAYYLQEIPGCFMFVGAGNDNTGAIYPHHHPKFDFDEQAMLDAMLLFIQMTKSYAEEYITSTVHA</sequence>
<evidence type="ECO:0000259" key="3">
    <source>
        <dbReference type="Pfam" id="PF07687"/>
    </source>
</evidence>
<evidence type="ECO:0000256" key="1">
    <source>
        <dbReference type="ARBA" id="ARBA00022801"/>
    </source>
</evidence>
<dbReference type="Gene3D" id="3.30.70.360">
    <property type="match status" value="1"/>
</dbReference>
<dbReference type="Proteomes" id="UP001220962">
    <property type="component" value="Chromosome"/>
</dbReference>
<dbReference type="AlphaFoldDB" id="A0AAX3MVL6"/>
<keyword evidence="1" id="KW-0378">Hydrolase</keyword>